<dbReference type="InterPro" id="IPR036034">
    <property type="entry name" value="PDZ_sf"/>
</dbReference>
<protein>
    <recommendedName>
        <fullName evidence="11">Zinc metalloprotease</fullName>
        <ecNumber evidence="11">3.4.24.-</ecNumber>
    </recommendedName>
</protein>
<dbReference type="HOGENOM" id="CLU_025778_1_3_9"/>
<evidence type="ECO:0000256" key="7">
    <source>
        <dbReference type="ARBA" id="ARBA00022833"/>
    </source>
</evidence>
<accession>H1CZC2</accession>
<dbReference type="PANTHER" id="PTHR42837:SF2">
    <property type="entry name" value="MEMBRANE METALLOPROTEASE ARASP2, CHLOROPLASTIC-RELATED"/>
    <property type="match status" value="1"/>
</dbReference>
<sequence length="341" mass="36572">MLVNILAPIFVFAVIVLIHEGGHFLMAKFTGMKVEEFAVGFGPKLGGIKRGETLYSLRSIPLGGFNRIAGMDSSDKNDDPRAFVNRPVWARLLVIAAGSVFNVLLAFFIFAGAFLYAGYQTFPDLPVVGGVLSGTSAEKQGIEKGDTILTVAGRKVDTWTDIGKITKTLDTRIVPVTVSHEGEEKTLTIMMTDGDNGRPIIGISPYLEHHDVGLGEAFLMGGERCLFLLKMMVTGLVDMISGHEADVAGPIGVARMSAQVADTGFLSLLLFIALLSLNLGFLNLLPIPLLDGGVLILTLIEGVSGRELPEKALYYIQAVGVTILLGLFLFAMSNDIQGLMK</sequence>
<evidence type="ECO:0000259" key="12">
    <source>
        <dbReference type="Pfam" id="PF02163"/>
    </source>
</evidence>
<dbReference type="PANTHER" id="PTHR42837">
    <property type="entry name" value="REGULATOR OF SIGMA-E PROTEASE RSEP"/>
    <property type="match status" value="1"/>
</dbReference>
<dbReference type="CDD" id="cd06163">
    <property type="entry name" value="S2P-M50_PDZ_RseP-like"/>
    <property type="match status" value="1"/>
</dbReference>
<dbReference type="Proteomes" id="UP000003277">
    <property type="component" value="Unassembled WGS sequence"/>
</dbReference>
<evidence type="ECO:0000256" key="5">
    <source>
        <dbReference type="ARBA" id="ARBA00022692"/>
    </source>
</evidence>
<dbReference type="Pfam" id="PF02163">
    <property type="entry name" value="Peptidase_M50"/>
    <property type="match status" value="1"/>
</dbReference>
<keyword evidence="8 11" id="KW-1133">Transmembrane helix</keyword>
<dbReference type="GO" id="GO:0004222">
    <property type="term" value="F:metalloendopeptidase activity"/>
    <property type="evidence" value="ECO:0007669"/>
    <property type="project" value="InterPro"/>
</dbReference>
<evidence type="ECO:0000256" key="10">
    <source>
        <dbReference type="ARBA" id="ARBA00023136"/>
    </source>
</evidence>
<dbReference type="CDD" id="cd23081">
    <property type="entry name" value="cpPDZ_EcRseP-like"/>
    <property type="match status" value="1"/>
</dbReference>
<dbReference type="InterPro" id="IPR004387">
    <property type="entry name" value="Pept_M50_Zn"/>
</dbReference>
<evidence type="ECO:0000256" key="6">
    <source>
        <dbReference type="ARBA" id="ARBA00022801"/>
    </source>
</evidence>
<feature type="domain" description="Peptidase M50" evidence="12">
    <location>
        <begin position="9"/>
        <end position="326"/>
    </location>
</feature>
<dbReference type="STRING" id="742743.HMPREF9453_00715"/>
<evidence type="ECO:0000313" key="13">
    <source>
        <dbReference type="EMBL" id="EHO63290.1"/>
    </source>
</evidence>
<dbReference type="AlphaFoldDB" id="H1CZC2"/>
<keyword evidence="9 11" id="KW-0482">Metalloprotease</keyword>
<dbReference type="EC" id="3.4.24.-" evidence="11"/>
<feature type="transmembrane region" description="Helical" evidence="11">
    <location>
        <begin position="312"/>
        <end position="332"/>
    </location>
</feature>
<dbReference type="GO" id="GO:0016020">
    <property type="term" value="C:membrane"/>
    <property type="evidence" value="ECO:0007669"/>
    <property type="project" value="UniProtKB-SubCell"/>
</dbReference>
<evidence type="ECO:0000256" key="11">
    <source>
        <dbReference type="RuleBase" id="RU362031"/>
    </source>
</evidence>
<comment type="similarity">
    <text evidence="3 11">Belongs to the peptidase M50B family.</text>
</comment>
<dbReference type="SUPFAM" id="SSF50156">
    <property type="entry name" value="PDZ domain-like"/>
    <property type="match status" value="1"/>
</dbReference>
<dbReference type="PATRIC" id="fig|742743.3.peg.724"/>
<dbReference type="RefSeq" id="WP_008859219.1">
    <property type="nucleotide sequence ID" value="NZ_JH591187.1"/>
</dbReference>
<evidence type="ECO:0000313" key="14">
    <source>
        <dbReference type="Proteomes" id="UP000003277"/>
    </source>
</evidence>
<evidence type="ECO:0000256" key="1">
    <source>
        <dbReference type="ARBA" id="ARBA00001947"/>
    </source>
</evidence>
<comment type="subcellular location">
    <subcellularLocation>
        <location evidence="2">Membrane</location>
        <topology evidence="2">Multi-pass membrane protein</topology>
    </subcellularLocation>
</comment>
<dbReference type="GO" id="GO:0006508">
    <property type="term" value="P:proteolysis"/>
    <property type="evidence" value="ECO:0007669"/>
    <property type="project" value="UniProtKB-KW"/>
</dbReference>
<evidence type="ECO:0000256" key="3">
    <source>
        <dbReference type="ARBA" id="ARBA00007931"/>
    </source>
</evidence>
<dbReference type="OrthoDB" id="9782003at2"/>
<dbReference type="GO" id="GO:0046872">
    <property type="term" value="F:metal ion binding"/>
    <property type="evidence" value="ECO:0007669"/>
    <property type="project" value="UniProtKB-KW"/>
</dbReference>
<keyword evidence="5 11" id="KW-0812">Transmembrane</keyword>
<organism evidence="13 14">
    <name type="scientific">Dialister succinatiphilus YIT 11850</name>
    <dbReference type="NCBI Taxonomy" id="742743"/>
    <lineage>
        <taxon>Bacteria</taxon>
        <taxon>Bacillati</taxon>
        <taxon>Bacillota</taxon>
        <taxon>Negativicutes</taxon>
        <taxon>Veillonellales</taxon>
        <taxon>Veillonellaceae</taxon>
        <taxon>Dialister</taxon>
    </lineage>
</organism>
<keyword evidence="4 13" id="KW-0645">Protease</keyword>
<feature type="transmembrane region" description="Helical" evidence="11">
    <location>
        <begin position="88"/>
        <end position="116"/>
    </location>
</feature>
<proteinExistence type="inferred from homology"/>
<dbReference type="InterPro" id="IPR008915">
    <property type="entry name" value="Peptidase_M50"/>
</dbReference>
<comment type="caution">
    <text evidence="13">The sequence shown here is derived from an EMBL/GenBank/DDBJ whole genome shotgun (WGS) entry which is preliminary data.</text>
</comment>
<dbReference type="NCBIfam" id="TIGR00054">
    <property type="entry name" value="RIP metalloprotease RseP"/>
    <property type="match status" value="1"/>
</dbReference>
<name>H1CZC2_9FIRM</name>
<feature type="transmembrane region" description="Helical" evidence="11">
    <location>
        <begin position="265"/>
        <end position="285"/>
    </location>
</feature>
<keyword evidence="14" id="KW-1185">Reference proteome</keyword>
<comment type="cofactor">
    <cofactor evidence="1 11">
        <name>Zn(2+)</name>
        <dbReference type="ChEBI" id="CHEBI:29105"/>
    </cofactor>
</comment>
<reference evidence="13 14" key="1">
    <citation type="submission" date="2011-11" db="EMBL/GenBank/DDBJ databases">
        <title>The Genome Sequence of Dialister succinatiphilus YIT 11850.</title>
        <authorList>
            <consortium name="The Broad Institute Genome Sequencing Platform"/>
            <person name="Earl A."/>
            <person name="Ward D."/>
            <person name="Feldgarden M."/>
            <person name="Gevers D."/>
            <person name="Morotomi M."/>
            <person name="Young S.K."/>
            <person name="Zeng Q."/>
            <person name="Gargeya S."/>
            <person name="Fitzgerald M."/>
            <person name="Haas B."/>
            <person name="Abouelleil A."/>
            <person name="Alvarado L."/>
            <person name="Arachchi H.M."/>
            <person name="Berlin A."/>
            <person name="Brown A."/>
            <person name="Chapman S.B."/>
            <person name="Dunbar C."/>
            <person name="Gearin G."/>
            <person name="Goldberg J."/>
            <person name="Griggs A."/>
            <person name="Gujja S."/>
            <person name="Heiman D."/>
            <person name="Howarth C."/>
            <person name="Lui A."/>
            <person name="MacDonald P.J.P."/>
            <person name="Montmayeur A."/>
            <person name="Murphy C."/>
            <person name="Neiman D."/>
            <person name="Pearson M."/>
            <person name="Priest M."/>
            <person name="Roberts A."/>
            <person name="Saif S."/>
            <person name="Shea T."/>
            <person name="Sisk P."/>
            <person name="Stolte C."/>
            <person name="Sykes S."/>
            <person name="Wortman J."/>
            <person name="Nusbaum C."/>
            <person name="Birren B."/>
        </authorList>
    </citation>
    <scope>NUCLEOTIDE SEQUENCE [LARGE SCALE GENOMIC DNA]</scope>
    <source>
        <strain evidence="13 14">YIT 11850</strain>
    </source>
</reference>
<feature type="transmembrane region" description="Helical" evidence="11">
    <location>
        <begin position="5"/>
        <end position="26"/>
    </location>
</feature>
<gene>
    <name evidence="13" type="ORF">HMPREF9453_00715</name>
</gene>
<keyword evidence="6 11" id="KW-0378">Hydrolase</keyword>
<keyword evidence="7 11" id="KW-0862">Zinc</keyword>
<dbReference type="eggNOG" id="COG0750">
    <property type="taxonomic scope" value="Bacteria"/>
</dbReference>
<keyword evidence="10 11" id="KW-0472">Membrane</keyword>
<evidence type="ECO:0000256" key="9">
    <source>
        <dbReference type="ARBA" id="ARBA00023049"/>
    </source>
</evidence>
<evidence type="ECO:0000256" key="2">
    <source>
        <dbReference type="ARBA" id="ARBA00004141"/>
    </source>
</evidence>
<keyword evidence="11" id="KW-0479">Metal-binding</keyword>
<dbReference type="EMBL" id="ADLT01000017">
    <property type="protein sequence ID" value="EHO63290.1"/>
    <property type="molecule type" value="Genomic_DNA"/>
</dbReference>
<evidence type="ECO:0000256" key="4">
    <source>
        <dbReference type="ARBA" id="ARBA00022670"/>
    </source>
</evidence>
<evidence type="ECO:0000256" key="8">
    <source>
        <dbReference type="ARBA" id="ARBA00022989"/>
    </source>
</evidence>
<dbReference type="Gene3D" id="2.30.42.10">
    <property type="match status" value="1"/>
</dbReference>